<gene>
    <name evidence="14" type="ORF">L201_003417</name>
</gene>
<sequence length="1278" mass="139385">MSYSTTLPVFLPTISLLISNMHCTSCCETIDHLLSTISSIKSISTSLLLHSVTFSIDLESSGSSSTGKPKTIGKVIEEALKVLRSEGGFNVIAESANGYTLPSHLKEHSSCFGYTHGDDEEEIGWIGKLFLQGKKEKERNKLEDRRKKHLEHCKTCQDEIQNQGQRQDRGLNQLSEIQPNEGINLPLTNEKQPTYAGIYKTTLSIEGMTCASCVNSITASLKSNTSIISININLLGASGIIRHKADLSPQGLIDLVEDIGFEAQVIRSERETGLNDQSEEDNTPTSFKSVFSIEGMTCASCTGAITRSLEGQPGITSVHIDLLNNSGTIIHSAGTSVNQIKEMIEEVGYDAELSSSQPLNIDMSKGKGKETEKGPQIRNVQIKVDGMFCHDCVRKINLFLHSLQNKIETYTPLTLNSPITTISYIPYQPLTIRDLLHGISNISPEFEANIMKTQSLSERSKHIQKKEVKILASHCLVAIVFAIPTFIIAIVSMILLPEHNTFRMRMMEPIWGGANLGTLILWPLATVVQFGVGRLFYKRTFASMWPHLRRLVPSALRTETMRRLPPRPLSWRTLISFGSMDLLVVLSTTVSYFASLAMLILDIRATPGTDSVGTYFDSCVFLIMFILLGRTLEAYAKSRTTDAVSLLGKMRPESALLVQEDSASNVDDENNIERKKSQESQAVSFSYSEEPTQPEHTSQNITRKIPVDQLEIGDILLLQPGSLPPTDGIIVSGNTTFDESSLTGESKPIQKSIDSLIYTGTVNLTSVITMKVTNLAENTMLEKIIRAVSDASSRKAPLELMAEKLTGFFVPIIVYFSLTVLLIWLSLSLTNTVIKNHGEDDQGGGGGRVFFAIEFAIATLVVACPCGIGLAVPCANAVGNGLTAKNGILASGGGEAFLAATRISKIVFDKTGTLTLGKSVIIDQEWASSSNQNEEQNQSRIIEKAILEVERGSTHPLAIGLVEHLERQRSGDLNAVDSSFNHENAIESYGTVEIIETKEIAGRGLKATVRVTNQTINLLIGNVAHLEDHDIQIETKYEELVDKWSNEAKSVILVATSFVNPEPDAITEGDGIVKYELSAIFSLSDPPREESLSLIKNLREKGIQVTMLSGDNQSTALAVGKLLGLNENEVIGGVGPEGKAEHIRKMQEELKDKNPNDKKGLVMFVGDGLNDSVALAAADVSCAMRHGSQATLASADFVLLLSNLSSILTLIKISKKIILRQKLNLLWAISFNVVCLPFAAGVFYGINGIRLTPVWSAVLMALSSVSVVTSSLAMRWGI</sequence>
<dbReference type="PROSITE" id="PS01229">
    <property type="entry name" value="COF_2"/>
    <property type="match status" value="1"/>
</dbReference>
<dbReference type="PRINTS" id="PR00119">
    <property type="entry name" value="CATATPASE"/>
</dbReference>
<evidence type="ECO:0000256" key="8">
    <source>
        <dbReference type="ARBA" id="ARBA00022989"/>
    </source>
</evidence>
<comment type="similarity">
    <text evidence="2 10">Belongs to the cation transport ATPase (P-type) (TC 3.A.3) family. Type IB subfamily.</text>
</comment>
<feature type="transmembrane region" description="Helical" evidence="10">
    <location>
        <begin position="1252"/>
        <end position="1274"/>
    </location>
</feature>
<evidence type="ECO:0000259" key="13">
    <source>
        <dbReference type="PROSITE" id="PS50846"/>
    </source>
</evidence>
<dbReference type="InterPro" id="IPR059000">
    <property type="entry name" value="ATPase_P-type_domA"/>
</dbReference>
<dbReference type="SUPFAM" id="SSF81660">
    <property type="entry name" value="Metal cation-transporting ATPase, ATP-binding domain N"/>
    <property type="match status" value="1"/>
</dbReference>
<dbReference type="PROSITE" id="PS01047">
    <property type="entry name" value="HMA_1"/>
    <property type="match status" value="2"/>
</dbReference>
<dbReference type="InterPro" id="IPR044492">
    <property type="entry name" value="P_typ_ATPase_HD_dom"/>
</dbReference>
<dbReference type="InterPro" id="IPR006121">
    <property type="entry name" value="HMA_dom"/>
</dbReference>
<feature type="transmembrane region" description="Helical" evidence="10">
    <location>
        <begin position="516"/>
        <end position="537"/>
    </location>
</feature>
<feature type="domain" description="HMA" evidence="13">
    <location>
        <begin position="287"/>
        <end position="352"/>
    </location>
</feature>
<feature type="transmembrane region" description="Helical" evidence="10">
    <location>
        <begin position="1223"/>
        <end position="1246"/>
    </location>
</feature>
<dbReference type="Gene3D" id="3.40.1110.10">
    <property type="entry name" value="Calcium-transporting ATPase, cytoplasmic domain N"/>
    <property type="match status" value="1"/>
</dbReference>
<dbReference type="InterPro" id="IPR023298">
    <property type="entry name" value="ATPase_P-typ_TM_dom_sf"/>
</dbReference>
<keyword evidence="9 10" id="KW-0472">Membrane</keyword>
<dbReference type="EMBL" id="CP144101">
    <property type="protein sequence ID" value="WWC88506.1"/>
    <property type="molecule type" value="Genomic_DNA"/>
</dbReference>
<feature type="domain" description="HMA" evidence="13">
    <location>
        <begin position="199"/>
        <end position="264"/>
    </location>
</feature>
<dbReference type="GO" id="GO:0016887">
    <property type="term" value="F:ATP hydrolysis activity"/>
    <property type="evidence" value="ECO:0007669"/>
    <property type="project" value="InterPro"/>
</dbReference>
<evidence type="ECO:0000256" key="12">
    <source>
        <dbReference type="SAM" id="SignalP"/>
    </source>
</evidence>
<dbReference type="Pfam" id="PF00122">
    <property type="entry name" value="E1-E2_ATPase"/>
    <property type="match status" value="1"/>
</dbReference>
<keyword evidence="6 10" id="KW-0067">ATP-binding</keyword>
<dbReference type="InterPro" id="IPR036412">
    <property type="entry name" value="HAD-like_sf"/>
</dbReference>
<feature type="chain" id="PRO_5043388266" description="HMA domain-containing protein" evidence="12">
    <location>
        <begin position="27"/>
        <end position="1278"/>
    </location>
</feature>
<dbReference type="NCBIfam" id="TIGR01494">
    <property type="entry name" value="ATPase_P-type"/>
    <property type="match status" value="1"/>
</dbReference>
<dbReference type="SFLD" id="SFLDS00003">
    <property type="entry name" value="Haloacid_Dehalogenase"/>
    <property type="match status" value="1"/>
</dbReference>
<feature type="signal peptide" evidence="12">
    <location>
        <begin position="1"/>
        <end position="26"/>
    </location>
</feature>
<feature type="compositionally biased region" description="Polar residues" evidence="11">
    <location>
        <begin position="679"/>
        <end position="699"/>
    </location>
</feature>
<reference evidence="14 15" key="1">
    <citation type="submission" date="2024-01" db="EMBL/GenBank/DDBJ databases">
        <title>Comparative genomics of Cryptococcus and Kwoniella reveals pathogenesis evolution and contrasting modes of karyotype evolution via chromosome fusion or intercentromeric recombination.</title>
        <authorList>
            <person name="Coelho M.A."/>
            <person name="David-Palma M."/>
            <person name="Shea T."/>
            <person name="Bowers K."/>
            <person name="McGinley-Smith S."/>
            <person name="Mohammad A.W."/>
            <person name="Gnirke A."/>
            <person name="Yurkov A.M."/>
            <person name="Nowrousian M."/>
            <person name="Sun S."/>
            <person name="Cuomo C.A."/>
            <person name="Heitman J."/>
        </authorList>
    </citation>
    <scope>NUCLEOTIDE SEQUENCE [LARGE SCALE GENOMIC DNA]</scope>
    <source>
        <strain evidence="14 15">CBS 6074</strain>
    </source>
</reference>
<dbReference type="InterPro" id="IPR023214">
    <property type="entry name" value="HAD_sf"/>
</dbReference>
<dbReference type="InterPro" id="IPR008250">
    <property type="entry name" value="ATPase_P-typ_transduc_dom_A_sf"/>
</dbReference>
<dbReference type="InterPro" id="IPR018303">
    <property type="entry name" value="ATPase_P-typ_P_site"/>
</dbReference>
<dbReference type="Proteomes" id="UP001355207">
    <property type="component" value="Chromosome 4"/>
</dbReference>
<dbReference type="GO" id="GO:0005507">
    <property type="term" value="F:copper ion binding"/>
    <property type="evidence" value="ECO:0007669"/>
    <property type="project" value="TreeGrafter"/>
</dbReference>
<dbReference type="SUPFAM" id="SSF55008">
    <property type="entry name" value="HMA, heavy metal-associated domain"/>
    <property type="match status" value="3"/>
</dbReference>
<dbReference type="NCBIfam" id="TIGR01525">
    <property type="entry name" value="ATPase-IB_hvy"/>
    <property type="match status" value="1"/>
</dbReference>
<evidence type="ECO:0000256" key="5">
    <source>
        <dbReference type="ARBA" id="ARBA00022741"/>
    </source>
</evidence>
<dbReference type="SUPFAM" id="SSF81653">
    <property type="entry name" value="Calcium ATPase, transduction domain A"/>
    <property type="match status" value="1"/>
</dbReference>
<evidence type="ECO:0000313" key="14">
    <source>
        <dbReference type="EMBL" id="WWC88506.1"/>
    </source>
</evidence>
<evidence type="ECO:0000256" key="3">
    <source>
        <dbReference type="ARBA" id="ARBA00022692"/>
    </source>
</evidence>
<dbReference type="SUPFAM" id="SSF56784">
    <property type="entry name" value="HAD-like"/>
    <property type="match status" value="1"/>
</dbReference>
<dbReference type="PROSITE" id="PS00154">
    <property type="entry name" value="ATPASE_E1_E2"/>
    <property type="match status" value="1"/>
</dbReference>
<dbReference type="SUPFAM" id="SSF81665">
    <property type="entry name" value="Calcium ATPase, transmembrane domain M"/>
    <property type="match status" value="1"/>
</dbReference>
<feature type="region of interest" description="Disordered" evidence="11">
    <location>
        <begin position="659"/>
        <end position="699"/>
    </location>
</feature>
<dbReference type="Pfam" id="PF00403">
    <property type="entry name" value="HMA"/>
    <property type="match status" value="3"/>
</dbReference>
<accession>A0AAX4JTI8</accession>
<evidence type="ECO:0000256" key="7">
    <source>
        <dbReference type="ARBA" id="ARBA00022967"/>
    </source>
</evidence>
<protein>
    <recommendedName>
        <fullName evidence="13">HMA domain-containing protein</fullName>
    </recommendedName>
</protein>
<evidence type="ECO:0000256" key="9">
    <source>
        <dbReference type="ARBA" id="ARBA00023136"/>
    </source>
</evidence>
<keyword evidence="15" id="KW-1185">Reference proteome</keyword>
<evidence type="ECO:0000256" key="4">
    <source>
        <dbReference type="ARBA" id="ARBA00022723"/>
    </source>
</evidence>
<dbReference type="GO" id="GO:0016020">
    <property type="term" value="C:membrane"/>
    <property type="evidence" value="ECO:0007669"/>
    <property type="project" value="UniProtKB-SubCell"/>
</dbReference>
<evidence type="ECO:0000256" key="11">
    <source>
        <dbReference type="SAM" id="MobiDB-lite"/>
    </source>
</evidence>
<evidence type="ECO:0000256" key="6">
    <source>
        <dbReference type="ARBA" id="ARBA00022840"/>
    </source>
</evidence>
<proteinExistence type="inferred from homology"/>
<dbReference type="PANTHER" id="PTHR43520">
    <property type="entry name" value="ATP7, ISOFORM B"/>
    <property type="match status" value="1"/>
</dbReference>
<dbReference type="InterPro" id="IPR027256">
    <property type="entry name" value="P-typ_ATPase_IB"/>
</dbReference>
<dbReference type="Pfam" id="PF00702">
    <property type="entry name" value="Hydrolase"/>
    <property type="match status" value="1"/>
</dbReference>
<evidence type="ECO:0000313" key="15">
    <source>
        <dbReference type="Proteomes" id="UP001355207"/>
    </source>
</evidence>
<name>A0AAX4JTI8_9TREE</name>
<comment type="subcellular location">
    <subcellularLocation>
        <location evidence="1">Membrane</location>
        <topology evidence="1">Multi-pass membrane protein</topology>
    </subcellularLocation>
</comment>
<feature type="domain" description="HMA" evidence="13">
    <location>
        <begin position="12"/>
        <end position="84"/>
    </location>
</feature>
<dbReference type="RefSeq" id="XP_066075269.1">
    <property type="nucleotide sequence ID" value="XM_066219172.1"/>
</dbReference>
<keyword evidence="5 10" id="KW-0547">Nucleotide-binding</keyword>
<organism evidence="14 15">
    <name type="scientific">Kwoniella dendrophila CBS 6074</name>
    <dbReference type="NCBI Taxonomy" id="1295534"/>
    <lineage>
        <taxon>Eukaryota</taxon>
        <taxon>Fungi</taxon>
        <taxon>Dikarya</taxon>
        <taxon>Basidiomycota</taxon>
        <taxon>Agaricomycotina</taxon>
        <taxon>Tremellomycetes</taxon>
        <taxon>Tremellales</taxon>
        <taxon>Cryptococcaceae</taxon>
        <taxon>Kwoniella</taxon>
    </lineage>
</organism>
<feature type="transmembrane region" description="Helical" evidence="10">
    <location>
        <begin position="571"/>
        <end position="600"/>
    </location>
</feature>
<dbReference type="InterPro" id="IPR001757">
    <property type="entry name" value="P_typ_ATPase"/>
</dbReference>
<keyword evidence="12" id="KW-0732">Signal</keyword>
<dbReference type="GO" id="GO:0043682">
    <property type="term" value="F:P-type divalent copper transporter activity"/>
    <property type="evidence" value="ECO:0007669"/>
    <property type="project" value="TreeGrafter"/>
</dbReference>
<dbReference type="Gene3D" id="2.70.150.10">
    <property type="entry name" value="Calcium-transporting ATPase, cytoplasmic transduction domain A"/>
    <property type="match status" value="1"/>
</dbReference>
<dbReference type="InterPro" id="IPR017969">
    <property type="entry name" value="Heavy-metal-associated_CS"/>
</dbReference>
<dbReference type="SFLD" id="SFLDF00027">
    <property type="entry name" value="p-type_atpase"/>
    <property type="match status" value="1"/>
</dbReference>
<feature type="transmembrane region" description="Helical" evidence="10">
    <location>
        <begin position="805"/>
        <end position="827"/>
    </location>
</feature>
<keyword evidence="7" id="KW-1278">Translocase</keyword>
<dbReference type="Gene3D" id="3.30.70.100">
    <property type="match status" value="3"/>
</dbReference>
<dbReference type="GeneID" id="91094087"/>
<evidence type="ECO:0000256" key="10">
    <source>
        <dbReference type="RuleBase" id="RU362081"/>
    </source>
</evidence>
<keyword evidence="8 10" id="KW-1133">Transmembrane helix</keyword>
<dbReference type="PROSITE" id="PS50846">
    <property type="entry name" value="HMA_2"/>
    <property type="match status" value="3"/>
</dbReference>
<dbReference type="PANTHER" id="PTHR43520:SF32">
    <property type="entry name" value="COPPER RESISTANCE P-TYPE ATPASE (EUROFUNG)"/>
    <property type="match status" value="1"/>
</dbReference>
<keyword evidence="3 10" id="KW-0812">Transmembrane</keyword>
<dbReference type="PRINTS" id="PR00120">
    <property type="entry name" value="HATPASE"/>
</dbReference>
<dbReference type="GO" id="GO:0055070">
    <property type="term" value="P:copper ion homeostasis"/>
    <property type="evidence" value="ECO:0007669"/>
    <property type="project" value="TreeGrafter"/>
</dbReference>
<dbReference type="GO" id="GO:0005524">
    <property type="term" value="F:ATP binding"/>
    <property type="evidence" value="ECO:0007669"/>
    <property type="project" value="UniProtKB-UniRule"/>
</dbReference>
<dbReference type="CDD" id="cd00371">
    <property type="entry name" value="HMA"/>
    <property type="match status" value="2"/>
</dbReference>
<dbReference type="SFLD" id="SFLDG00002">
    <property type="entry name" value="C1.7:_P-type_atpase_like"/>
    <property type="match status" value="1"/>
</dbReference>
<evidence type="ECO:0000256" key="2">
    <source>
        <dbReference type="ARBA" id="ARBA00006024"/>
    </source>
</evidence>
<dbReference type="FunFam" id="3.30.70.100:FF:000001">
    <property type="entry name" value="ATPase copper transporting beta"/>
    <property type="match status" value="2"/>
</dbReference>
<evidence type="ECO:0000256" key="1">
    <source>
        <dbReference type="ARBA" id="ARBA00004141"/>
    </source>
</evidence>
<dbReference type="Gene3D" id="3.40.50.1000">
    <property type="entry name" value="HAD superfamily/HAD-like"/>
    <property type="match status" value="1"/>
</dbReference>
<dbReference type="AlphaFoldDB" id="A0AAX4JTI8"/>
<dbReference type="InterPro" id="IPR023299">
    <property type="entry name" value="ATPase_P-typ_cyto_dom_N"/>
</dbReference>
<feature type="transmembrane region" description="Helical" evidence="10">
    <location>
        <begin position="470"/>
        <end position="496"/>
    </location>
</feature>
<keyword evidence="4 10" id="KW-0479">Metal-binding</keyword>
<dbReference type="InterPro" id="IPR036163">
    <property type="entry name" value="HMA_dom_sf"/>
</dbReference>
<feature type="transmembrane region" description="Helical" evidence="10">
    <location>
        <begin position="612"/>
        <end position="629"/>
    </location>
</feature>